<reference evidence="8 9" key="1">
    <citation type="submission" date="2017-09" db="EMBL/GenBank/DDBJ databases">
        <title>Depth-based differentiation of microbial function through sediment-hosted aquifers and enrichment of novel symbionts in the deep terrestrial subsurface.</title>
        <authorList>
            <person name="Probst A.J."/>
            <person name="Ladd B."/>
            <person name="Jarett J.K."/>
            <person name="Geller-Mcgrath D.E."/>
            <person name="Sieber C.M."/>
            <person name="Emerson J.B."/>
            <person name="Anantharaman K."/>
            <person name="Thomas B.C."/>
            <person name="Malmstrom R."/>
            <person name="Stieglmeier M."/>
            <person name="Klingl A."/>
            <person name="Woyke T."/>
            <person name="Ryan C.M."/>
            <person name="Banfield J.F."/>
        </authorList>
    </citation>
    <scope>NUCLEOTIDE SEQUENCE [LARGE SCALE GENOMIC DNA]</scope>
    <source>
        <strain evidence="8">CG17_big_fil_post_rev_8_21_14_2_50_48_46</strain>
    </source>
</reference>
<dbReference type="PANTHER" id="PTHR43124:SF3">
    <property type="entry name" value="CHLORAMPHENICOL EFFLUX PUMP RV0191"/>
    <property type="match status" value="1"/>
</dbReference>
<evidence type="ECO:0000256" key="1">
    <source>
        <dbReference type="ARBA" id="ARBA00004651"/>
    </source>
</evidence>
<dbReference type="InterPro" id="IPR011701">
    <property type="entry name" value="MFS"/>
</dbReference>
<keyword evidence="4 6" id="KW-1133">Transmembrane helix</keyword>
<dbReference type="InterPro" id="IPR050189">
    <property type="entry name" value="MFS_Efflux_Transporters"/>
</dbReference>
<dbReference type="GO" id="GO:0022857">
    <property type="term" value="F:transmembrane transporter activity"/>
    <property type="evidence" value="ECO:0007669"/>
    <property type="project" value="InterPro"/>
</dbReference>
<dbReference type="CDD" id="cd17324">
    <property type="entry name" value="MFS_NepI_like"/>
    <property type="match status" value="1"/>
</dbReference>
<dbReference type="PROSITE" id="PS50850">
    <property type="entry name" value="MFS"/>
    <property type="match status" value="1"/>
</dbReference>
<dbReference type="GO" id="GO:0005886">
    <property type="term" value="C:plasma membrane"/>
    <property type="evidence" value="ECO:0007669"/>
    <property type="project" value="UniProtKB-SubCell"/>
</dbReference>
<dbReference type="Gene3D" id="1.20.1250.20">
    <property type="entry name" value="MFS general substrate transporter like domains"/>
    <property type="match status" value="1"/>
</dbReference>
<organism evidence="8 9">
    <name type="scientific">bacterium (Candidatus Blackallbacteria) CG17_big_fil_post_rev_8_21_14_2_50_48_46</name>
    <dbReference type="NCBI Taxonomy" id="2014261"/>
    <lineage>
        <taxon>Bacteria</taxon>
        <taxon>Candidatus Blackallbacteria</taxon>
    </lineage>
</organism>
<keyword evidence="3 6" id="KW-0812">Transmembrane</keyword>
<gene>
    <name evidence="8" type="ORF">COW36_20240</name>
</gene>
<comment type="subcellular location">
    <subcellularLocation>
        <location evidence="1">Cell membrane</location>
        <topology evidence="1">Multi-pass membrane protein</topology>
    </subcellularLocation>
</comment>
<feature type="transmembrane region" description="Helical" evidence="6">
    <location>
        <begin position="141"/>
        <end position="163"/>
    </location>
</feature>
<feature type="transmembrane region" description="Helical" evidence="6">
    <location>
        <begin position="382"/>
        <end position="402"/>
    </location>
</feature>
<dbReference type="InterPro" id="IPR020846">
    <property type="entry name" value="MFS_dom"/>
</dbReference>
<dbReference type="PANTHER" id="PTHR43124">
    <property type="entry name" value="PURINE EFFLUX PUMP PBUE"/>
    <property type="match status" value="1"/>
</dbReference>
<feature type="transmembrane region" description="Helical" evidence="6">
    <location>
        <begin position="53"/>
        <end position="75"/>
    </location>
</feature>
<dbReference type="AlphaFoldDB" id="A0A2M7FZN0"/>
<dbReference type="Pfam" id="PF07690">
    <property type="entry name" value="MFS_1"/>
    <property type="match status" value="1"/>
</dbReference>
<sequence length="424" mass="45546">MPFQKEPAMTKSSERLLLLTLALIQFTHIVDFMILMPLGPQLMRLFSISPKEFGLLVSAYTFSAGICGFLSAFLVDRFDRKHILLVLYSGFILGTLACALAPSYPVLLVARVLTGSFGGILAAAVMAVIGDAIPMERRGSAMGIVTSAFSAASVLGVPLGLWLASLFDWHSPFLFLSGVSMGVFFLILKGIPSLKAHLTPSAPQQHPFQILGDVFKNPPQIWALILTVFMMIGQFAIIPFLSPSMVANVGFSEAQLTLIYLLGGATTLITGPLIGKLADRYGKLKVLVLFFGLSIFPQFLITHLGVTPLYLALLLSTSFFIVSGGRIIPAMALITGTVSPQRRGSFMSIQSSVQQLSAGVASLMAGMIVFKDAQGHLEHYGVIGWIAVITTLACMGIAPQLLKQAQEPVLKQPQETMARPETGA</sequence>
<feature type="transmembrane region" description="Helical" evidence="6">
    <location>
        <begin position="169"/>
        <end position="188"/>
    </location>
</feature>
<dbReference type="InterPro" id="IPR036259">
    <property type="entry name" value="MFS_trans_sf"/>
</dbReference>
<feature type="transmembrane region" description="Helical" evidence="6">
    <location>
        <begin position="346"/>
        <end position="370"/>
    </location>
</feature>
<evidence type="ECO:0000313" key="8">
    <source>
        <dbReference type="EMBL" id="PIW14738.1"/>
    </source>
</evidence>
<evidence type="ECO:0000256" key="2">
    <source>
        <dbReference type="ARBA" id="ARBA00022475"/>
    </source>
</evidence>
<name>A0A2M7FZN0_9BACT</name>
<keyword evidence="5 6" id="KW-0472">Membrane</keyword>
<evidence type="ECO:0000256" key="4">
    <source>
        <dbReference type="ARBA" id="ARBA00022989"/>
    </source>
</evidence>
<feature type="transmembrane region" description="Helical" evidence="6">
    <location>
        <begin position="108"/>
        <end position="129"/>
    </location>
</feature>
<proteinExistence type="predicted"/>
<dbReference type="SUPFAM" id="SSF103473">
    <property type="entry name" value="MFS general substrate transporter"/>
    <property type="match status" value="1"/>
</dbReference>
<comment type="caution">
    <text evidence="8">The sequence shown here is derived from an EMBL/GenBank/DDBJ whole genome shotgun (WGS) entry which is preliminary data.</text>
</comment>
<feature type="transmembrane region" description="Helical" evidence="6">
    <location>
        <begin position="221"/>
        <end position="242"/>
    </location>
</feature>
<protein>
    <submittedName>
        <fullName evidence="8">MFS transporter</fullName>
    </submittedName>
</protein>
<evidence type="ECO:0000256" key="6">
    <source>
        <dbReference type="SAM" id="Phobius"/>
    </source>
</evidence>
<evidence type="ECO:0000256" key="3">
    <source>
        <dbReference type="ARBA" id="ARBA00022692"/>
    </source>
</evidence>
<dbReference type="EMBL" id="PFFQ01000056">
    <property type="protein sequence ID" value="PIW14738.1"/>
    <property type="molecule type" value="Genomic_DNA"/>
</dbReference>
<evidence type="ECO:0000256" key="5">
    <source>
        <dbReference type="ARBA" id="ARBA00023136"/>
    </source>
</evidence>
<feature type="transmembrane region" description="Helical" evidence="6">
    <location>
        <begin position="310"/>
        <end position="334"/>
    </location>
</feature>
<feature type="transmembrane region" description="Helical" evidence="6">
    <location>
        <begin position="286"/>
        <end position="304"/>
    </location>
</feature>
<evidence type="ECO:0000259" key="7">
    <source>
        <dbReference type="PROSITE" id="PS50850"/>
    </source>
</evidence>
<feature type="transmembrane region" description="Helical" evidence="6">
    <location>
        <begin position="254"/>
        <end position="274"/>
    </location>
</feature>
<accession>A0A2M7FZN0</accession>
<feature type="domain" description="Major facilitator superfamily (MFS) profile" evidence="7">
    <location>
        <begin position="17"/>
        <end position="402"/>
    </location>
</feature>
<evidence type="ECO:0000313" key="9">
    <source>
        <dbReference type="Proteomes" id="UP000231019"/>
    </source>
</evidence>
<keyword evidence="2" id="KW-1003">Cell membrane</keyword>
<feature type="transmembrane region" description="Helical" evidence="6">
    <location>
        <begin position="82"/>
        <end position="102"/>
    </location>
</feature>
<dbReference type="Proteomes" id="UP000231019">
    <property type="component" value="Unassembled WGS sequence"/>
</dbReference>